<evidence type="ECO:0000256" key="6">
    <source>
        <dbReference type="ARBA" id="ARBA00022989"/>
    </source>
</evidence>
<keyword evidence="3" id="KW-1003">Cell membrane</keyword>
<organism evidence="11">
    <name type="scientific">mine drainage metagenome</name>
    <dbReference type="NCBI Taxonomy" id="410659"/>
    <lineage>
        <taxon>unclassified sequences</taxon>
        <taxon>metagenomes</taxon>
        <taxon>ecological metagenomes</taxon>
    </lineage>
</organism>
<dbReference type="EMBL" id="MLJW01005755">
    <property type="protein sequence ID" value="OIQ67707.1"/>
    <property type="molecule type" value="Genomic_DNA"/>
</dbReference>
<dbReference type="GO" id="GO:0005886">
    <property type="term" value="C:plasma membrane"/>
    <property type="evidence" value="ECO:0007669"/>
    <property type="project" value="UniProtKB-SubCell"/>
</dbReference>
<keyword evidence="7 11" id="KW-0560">Oxidoreductase</keyword>
<dbReference type="GO" id="GO:0008940">
    <property type="term" value="F:nitrate reductase activity"/>
    <property type="evidence" value="ECO:0007669"/>
    <property type="project" value="TreeGrafter"/>
</dbReference>
<evidence type="ECO:0000256" key="3">
    <source>
        <dbReference type="ARBA" id="ARBA00022475"/>
    </source>
</evidence>
<evidence type="ECO:0000256" key="9">
    <source>
        <dbReference type="SAM" id="Phobius"/>
    </source>
</evidence>
<keyword evidence="6 9" id="KW-1133">Transmembrane helix</keyword>
<keyword evidence="5" id="KW-0249">Electron transport</keyword>
<dbReference type="InterPro" id="IPR051936">
    <property type="entry name" value="Heme-iron_electron_transfer"/>
</dbReference>
<dbReference type="EC" id="1.7.99.4" evidence="11"/>
<keyword evidence="2" id="KW-0813">Transport</keyword>
<evidence type="ECO:0000256" key="7">
    <source>
        <dbReference type="ARBA" id="ARBA00023002"/>
    </source>
</evidence>
<dbReference type="AlphaFoldDB" id="A0A1J5PQZ8"/>
<evidence type="ECO:0000256" key="1">
    <source>
        <dbReference type="ARBA" id="ARBA00004651"/>
    </source>
</evidence>
<feature type="transmembrane region" description="Helical" evidence="9">
    <location>
        <begin position="70"/>
        <end position="94"/>
    </location>
</feature>
<sequence>MDILILSLLMFQLCLGALSITVSLHHIDGSEMVKFMMWAQGIFTLDPNAASYTQGASWIFQLHILTGLTIFLIFPFTRLVHIASGIFVPLRYLFLRSGYQIVRSKKRGQKHPAE</sequence>
<proteinExistence type="predicted"/>
<dbReference type="Gene3D" id="1.20.950.20">
    <property type="entry name" value="Transmembrane di-heme cytochromes, Chain C"/>
    <property type="match status" value="1"/>
</dbReference>
<keyword evidence="8 9" id="KW-0472">Membrane</keyword>
<dbReference type="InterPro" id="IPR036197">
    <property type="entry name" value="NarG-like_sf"/>
</dbReference>
<evidence type="ECO:0000259" key="10">
    <source>
        <dbReference type="Pfam" id="PF02665"/>
    </source>
</evidence>
<dbReference type="Pfam" id="PF02665">
    <property type="entry name" value="Nitrate_red_gam"/>
    <property type="match status" value="1"/>
</dbReference>
<dbReference type="PANTHER" id="PTHR30598:SF3">
    <property type="entry name" value="RESPIRATORY NITRATE REDUCTASE 1 GAMMA CHAIN"/>
    <property type="match status" value="1"/>
</dbReference>
<dbReference type="GO" id="GO:0009055">
    <property type="term" value="F:electron transfer activity"/>
    <property type="evidence" value="ECO:0007669"/>
    <property type="project" value="TreeGrafter"/>
</dbReference>
<feature type="domain" description="NarG-like" evidence="10">
    <location>
        <begin position="1"/>
        <end position="105"/>
    </location>
</feature>
<gene>
    <name evidence="11" type="primary">narI_3</name>
    <name evidence="11" type="ORF">GALL_507140</name>
</gene>
<accession>A0A1J5PQZ8</accession>
<dbReference type="InterPro" id="IPR023234">
    <property type="entry name" value="NarG-like_domain"/>
</dbReference>
<reference evidence="11" key="1">
    <citation type="submission" date="2016-10" db="EMBL/GenBank/DDBJ databases">
        <title>Sequence of Gallionella enrichment culture.</title>
        <authorList>
            <person name="Poehlein A."/>
            <person name="Muehling M."/>
            <person name="Daniel R."/>
        </authorList>
    </citation>
    <scope>NUCLEOTIDE SEQUENCE</scope>
</reference>
<dbReference type="GO" id="GO:0019645">
    <property type="term" value="P:anaerobic electron transport chain"/>
    <property type="evidence" value="ECO:0007669"/>
    <property type="project" value="TreeGrafter"/>
</dbReference>
<comment type="subcellular location">
    <subcellularLocation>
        <location evidence="1">Cell membrane</location>
        <topology evidence="1">Multi-pass membrane protein</topology>
    </subcellularLocation>
</comment>
<evidence type="ECO:0000313" key="11">
    <source>
        <dbReference type="EMBL" id="OIQ67707.1"/>
    </source>
</evidence>
<protein>
    <submittedName>
        <fullName evidence="11">Respiratory nitrate reductase 1 gamma chain</fullName>
        <ecNumber evidence="11">1.7.99.4</ecNumber>
    </submittedName>
</protein>
<keyword evidence="4 9" id="KW-0812">Transmembrane</keyword>
<name>A0A1J5PQZ8_9ZZZZ</name>
<evidence type="ECO:0000256" key="8">
    <source>
        <dbReference type="ARBA" id="ARBA00023136"/>
    </source>
</evidence>
<comment type="caution">
    <text evidence="11">The sequence shown here is derived from an EMBL/GenBank/DDBJ whole genome shotgun (WGS) entry which is preliminary data.</text>
</comment>
<evidence type="ECO:0000256" key="4">
    <source>
        <dbReference type="ARBA" id="ARBA00022692"/>
    </source>
</evidence>
<evidence type="ECO:0000256" key="2">
    <source>
        <dbReference type="ARBA" id="ARBA00022448"/>
    </source>
</evidence>
<dbReference type="SUPFAM" id="SSF103501">
    <property type="entry name" value="Respiratory nitrate reductase 1 gamma chain"/>
    <property type="match status" value="1"/>
</dbReference>
<dbReference type="GO" id="GO:0020037">
    <property type="term" value="F:heme binding"/>
    <property type="evidence" value="ECO:0007669"/>
    <property type="project" value="TreeGrafter"/>
</dbReference>
<dbReference type="PANTHER" id="PTHR30598">
    <property type="entry name" value="NITRATE REDUCTASE PRIVATE CHAPERONE, REDOX ENZYME MATURATION PROTEIN REMP FAMILY"/>
    <property type="match status" value="1"/>
</dbReference>
<evidence type="ECO:0000256" key="5">
    <source>
        <dbReference type="ARBA" id="ARBA00022982"/>
    </source>
</evidence>